<sequence>MNALGISSDEKEDIEERKKINIMEKINLEVQKVLKKKIKLKDYTISYKAFNAYEPLNTFENKSDFQEFINEYQKVSLSEIKRCRSQPNQVQSELCKKENNRKTRN</sequence>
<comment type="caution">
    <text evidence="1">The sequence shown here is derived from an EMBL/GenBank/DDBJ whole genome shotgun (WGS) entry which is preliminary data.</text>
</comment>
<gene>
    <name evidence="1" type="ORF">FWILDA_LOCUS11064</name>
</gene>
<evidence type="ECO:0000313" key="2">
    <source>
        <dbReference type="Proteomes" id="UP001153678"/>
    </source>
</evidence>
<dbReference type="EMBL" id="CAMKVN010003017">
    <property type="protein sequence ID" value="CAI2183409.1"/>
    <property type="molecule type" value="Genomic_DNA"/>
</dbReference>
<dbReference type="AlphaFoldDB" id="A0A9W4SVW7"/>
<organism evidence="1 2">
    <name type="scientific">Funneliformis geosporum</name>
    <dbReference type="NCBI Taxonomy" id="1117311"/>
    <lineage>
        <taxon>Eukaryota</taxon>
        <taxon>Fungi</taxon>
        <taxon>Fungi incertae sedis</taxon>
        <taxon>Mucoromycota</taxon>
        <taxon>Glomeromycotina</taxon>
        <taxon>Glomeromycetes</taxon>
        <taxon>Glomerales</taxon>
        <taxon>Glomeraceae</taxon>
        <taxon>Funneliformis</taxon>
    </lineage>
</organism>
<proteinExistence type="predicted"/>
<name>A0A9W4SVW7_9GLOM</name>
<protein>
    <submittedName>
        <fullName evidence="1">14341_t:CDS:1</fullName>
    </submittedName>
</protein>
<dbReference type="Proteomes" id="UP001153678">
    <property type="component" value="Unassembled WGS sequence"/>
</dbReference>
<reference evidence="1" key="1">
    <citation type="submission" date="2022-08" db="EMBL/GenBank/DDBJ databases">
        <authorList>
            <person name="Kallberg Y."/>
            <person name="Tangrot J."/>
            <person name="Rosling A."/>
        </authorList>
    </citation>
    <scope>NUCLEOTIDE SEQUENCE</scope>
    <source>
        <strain evidence="1">Wild A</strain>
    </source>
</reference>
<accession>A0A9W4SVW7</accession>
<keyword evidence="2" id="KW-1185">Reference proteome</keyword>
<evidence type="ECO:0000313" key="1">
    <source>
        <dbReference type="EMBL" id="CAI2183409.1"/>
    </source>
</evidence>